<protein>
    <submittedName>
        <fullName evidence="1">Ferritin-like domain-containing protein</fullName>
    </submittedName>
</protein>
<organism evidence="1 2">
    <name type="scientific">Ramlibacter agri</name>
    <dbReference type="NCBI Taxonomy" id="2728837"/>
    <lineage>
        <taxon>Bacteria</taxon>
        <taxon>Pseudomonadati</taxon>
        <taxon>Pseudomonadota</taxon>
        <taxon>Betaproteobacteria</taxon>
        <taxon>Burkholderiales</taxon>
        <taxon>Comamonadaceae</taxon>
        <taxon>Ramlibacter</taxon>
    </lineage>
</organism>
<accession>A0A848H3R2</accession>
<dbReference type="SUPFAM" id="SSF64307">
    <property type="entry name" value="SirA-like"/>
    <property type="match status" value="1"/>
</dbReference>
<dbReference type="InterPro" id="IPR036868">
    <property type="entry name" value="TusA-like_sf"/>
</dbReference>
<dbReference type="EMBL" id="JABBFX010000001">
    <property type="protein sequence ID" value="NML45147.1"/>
    <property type="molecule type" value="Genomic_DNA"/>
</dbReference>
<dbReference type="GO" id="GO:0016491">
    <property type="term" value="F:oxidoreductase activity"/>
    <property type="evidence" value="ECO:0007669"/>
    <property type="project" value="InterPro"/>
</dbReference>
<sequence length="403" mass="43790">MTPPDASPRATIAIDALGMDQGAHLLVKRALAEVQPGETLRVDGSGPHWDVPLLAWCRQHGHAAETCSDHVLVTRGPFQQGRWAGAAQAGQASLDAVGALAERAPPVWGLAARGAQVEAGSPGFVFRLDEKTAVWAENAAALYRQALASQWDPETAIDWRQDFVLPEAVEDAVVQVMTYLVENENAALLVPARHLGQVHPHFREVMQLLAIQCADEARHVEVFTRRALLHRANPALSGAGGQASLRTLFDSPDFSTSALLLSVLGEGSFVNLLGFLQAHAPDPVTRQIARLVVRDEARHVAFGMSHLEYRLAREPGYRGALQAAIEQRYDELSTGAGLNEEVFDALVLLAAGGLQASELREGFAKVQLLKREMAQGRRMRLVRLGFEAERAGALAELHTRNFM</sequence>
<evidence type="ECO:0000313" key="2">
    <source>
        <dbReference type="Proteomes" id="UP000541185"/>
    </source>
</evidence>
<dbReference type="CDD" id="cd00657">
    <property type="entry name" value="Ferritin_like"/>
    <property type="match status" value="1"/>
</dbReference>
<gene>
    <name evidence="1" type="ORF">HHL11_15420</name>
</gene>
<dbReference type="AlphaFoldDB" id="A0A848H3R2"/>
<keyword evidence="2" id="KW-1185">Reference proteome</keyword>
<evidence type="ECO:0000313" key="1">
    <source>
        <dbReference type="EMBL" id="NML45147.1"/>
    </source>
</evidence>
<dbReference type="Proteomes" id="UP000541185">
    <property type="component" value="Unassembled WGS sequence"/>
</dbReference>
<dbReference type="Gene3D" id="1.10.620.20">
    <property type="entry name" value="Ribonucleotide Reductase, subunit A"/>
    <property type="match status" value="2"/>
</dbReference>
<name>A0A848H3R2_9BURK</name>
<dbReference type="InterPro" id="IPR012348">
    <property type="entry name" value="RNR-like"/>
</dbReference>
<reference evidence="1 2" key="1">
    <citation type="submission" date="2020-04" db="EMBL/GenBank/DDBJ databases">
        <title>Ramlibacter sp. G-1-2-2 isolated from soil.</title>
        <authorList>
            <person name="Dahal R.H."/>
        </authorList>
    </citation>
    <scope>NUCLEOTIDE SEQUENCE [LARGE SCALE GENOMIC DNA]</scope>
    <source>
        <strain evidence="1 2">G-1-2-2</strain>
    </source>
</reference>
<dbReference type="SUPFAM" id="SSF47240">
    <property type="entry name" value="Ferritin-like"/>
    <property type="match status" value="1"/>
</dbReference>
<dbReference type="InterPro" id="IPR009078">
    <property type="entry name" value="Ferritin-like_SF"/>
</dbReference>
<proteinExistence type="predicted"/>
<comment type="caution">
    <text evidence="1">The sequence shown here is derived from an EMBL/GenBank/DDBJ whole genome shotgun (WGS) entry which is preliminary data.</text>
</comment>